<dbReference type="Proteomes" id="UP000583266">
    <property type="component" value="Unassembled WGS sequence"/>
</dbReference>
<name>A0A848GR40_9BACT</name>
<evidence type="ECO:0000313" key="2">
    <source>
        <dbReference type="Proteomes" id="UP000583266"/>
    </source>
</evidence>
<comment type="caution">
    <text evidence="1">The sequence shown here is derived from an EMBL/GenBank/DDBJ whole genome shotgun (WGS) entry which is preliminary data.</text>
</comment>
<evidence type="ECO:0000313" key="1">
    <source>
        <dbReference type="EMBL" id="NML39233.1"/>
    </source>
</evidence>
<sequence length="343" mass="38520">MKYLFQIWCIFSVAALTGCIHDLPVPPSSGKPRAVVYSELVAGRKVEMRVGKSKPVGPDINNDFPSVTNAVAQLLSADSQLLEQLHYVKDTSSNMAFYRGNTRIEANKSYIVQVKVPDTRDVVAKTTIPPGIKVVMQDTVRTTLNGRPVLRFHFNIQAPPANGRQFIVMEALKQLIQLDTIFIYRNARYRVRDKRTLYDQVKNEPGLVSFKDTVYLNSYLRIPVYTQDENADNNQVGGLNENYNSILFTQRVKALDTRLYLDATALTAESSATPPIPIGRVLVNVKSVTPEYYDFLLTYEKVRRNPGLNSLIQAIQIRSNAIGGLGVIGGCNQVAYYLYYDQL</sequence>
<accession>A0A848GR40</accession>
<protein>
    <submittedName>
        <fullName evidence="1">DUF4249 family protein</fullName>
    </submittedName>
</protein>
<proteinExistence type="predicted"/>
<keyword evidence="2" id="KW-1185">Reference proteome</keyword>
<dbReference type="PROSITE" id="PS51257">
    <property type="entry name" value="PROKAR_LIPOPROTEIN"/>
    <property type="match status" value="1"/>
</dbReference>
<gene>
    <name evidence="1" type="ORF">HHL17_18685</name>
</gene>
<dbReference type="Pfam" id="PF14054">
    <property type="entry name" value="DUF4249"/>
    <property type="match status" value="1"/>
</dbReference>
<dbReference type="RefSeq" id="WP_169226330.1">
    <property type="nucleotide sequence ID" value="NZ_JABBGC010000002.1"/>
</dbReference>
<dbReference type="AlphaFoldDB" id="A0A848GR40"/>
<dbReference type="InterPro" id="IPR025345">
    <property type="entry name" value="DUF4249"/>
</dbReference>
<dbReference type="EMBL" id="JABBGC010000002">
    <property type="protein sequence ID" value="NML39233.1"/>
    <property type="molecule type" value="Genomic_DNA"/>
</dbReference>
<reference evidence="1 2" key="1">
    <citation type="submission" date="2020-04" db="EMBL/GenBank/DDBJ databases">
        <title>Chitinophaga sp. G-6-1-13 sp. nov., isolated from soil.</title>
        <authorList>
            <person name="Dahal R.H."/>
            <person name="Chaudhary D.K."/>
        </authorList>
    </citation>
    <scope>NUCLEOTIDE SEQUENCE [LARGE SCALE GENOMIC DNA]</scope>
    <source>
        <strain evidence="1 2">G-6-1-13</strain>
    </source>
</reference>
<organism evidence="1 2">
    <name type="scientific">Chitinophaga fulva</name>
    <dbReference type="NCBI Taxonomy" id="2728842"/>
    <lineage>
        <taxon>Bacteria</taxon>
        <taxon>Pseudomonadati</taxon>
        <taxon>Bacteroidota</taxon>
        <taxon>Chitinophagia</taxon>
        <taxon>Chitinophagales</taxon>
        <taxon>Chitinophagaceae</taxon>
        <taxon>Chitinophaga</taxon>
    </lineage>
</organism>